<evidence type="ECO:0000313" key="2">
    <source>
        <dbReference type="Proteomes" id="UP000619761"/>
    </source>
</evidence>
<dbReference type="Proteomes" id="UP000619761">
    <property type="component" value="Unassembled WGS sequence"/>
</dbReference>
<sequence>MDVGSAVSGSAVTQGLIGMQRSQAEISKSAQQIVKAGTTERDNPAQNDVAESLVNIKAQTQVFDASAKIVKAADETIGTLLNAKA</sequence>
<dbReference type="EMBL" id="BMYZ01000004">
    <property type="protein sequence ID" value="GGY87069.1"/>
    <property type="molecule type" value="Genomic_DNA"/>
</dbReference>
<reference evidence="2" key="1">
    <citation type="journal article" date="2019" name="Int. J. Syst. Evol. Microbiol.">
        <title>The Global Catalogue of Microorganisms (GCM) 10K type strain sequencing project: providing services to taxonomists for standard genome sequencing and annotation.</title>
        <authorList>
            <consortium name="The Broad Institute Genomics Platform"/>
            <consortium name="The Broad Institute Genome Sequencing Center for Infectious Disease"/>
            <person name="Wu L."/>
            <person name="Ma J."/>
        </authorList>
    </citation>
    <scope>NUCLEOTIDE SEQUENCE [LARGE SCALE GENOMIC DNA]</scope>
    <source>
        <strain evidence="2">KCTC 32239</strain>
    </source>
</reference>
<dbReference type="RefSeq" id="WP_189421069.1">
    <property type="nucleotide sequence ID" value="NZ_BMYZ01000004.1"/>
</dbReference>
<protein>
    <recommendedName>
        <fullName evidence="3">Flagellar basal-body/hook protein C-terminal domain-containing protein</fullName>
    </recommendedName>
</protein>
<name>A0ABQ3BAK4_9GAMM</name>
<evidence type="ECO:0000313" key="1">
    <source>
        <dbReference type="EMBL" id="GGY87069.1"/>
    </source>
</evidence>
<proteinExistence type="predicted"/>
<accession>A0ABQ3BAK4</accession>
<evidence type="ECO:0008006" key="3">
    <source>
        <dbReference type="Google" id="ProtNLM"/>
    </source>
</evidence>
<gene>
    <name evidence="1" type="ORF">GCM10011613_35330</name>
</gene>
<keyword evidence="2" id="KW-1185">Reference proteome</keyword>
<comment type="caution">
    <text evidence="1">The sequence shown here is derived from an EMBL/GenBank/DDBJ whole genome shotgun (WGS) entry which is preliminary data.</text>
</comment>
<organism evidence="1 2">
    <name type="scientific">Cellvibrio zantedeschiae</name>
    <dbReference type="NCBI Taxonomy" id="1237077"/>
    <lineage>
        <taxon>Bacteria</taxon>
        <taxon>Pseudomonadati</taxon>
        <taxon>Pseudomonadota</taxon>
        <taxon>Gammaproteobacteria</taxon>
        <taxon>Cellvibrionales</taxon>
        <taxon>Cellvibrionaceae</taxon>
        <taxon>Cellvibrio</taxon>
    </lineage>
</organism>